<dbReference type="Proteomes" id="UP000002038">
    <property type="component" value="Unassembled WGS sequence"/>
</dbReference>
<dbReference type="Gene3D" id="1.10.3330.10">
    <property type="entry name" value="Oxo-4-hydroxy-4-carboxy-5-ureidoimidazoline decarboxylase"/>
    <property type="match status" value="1"/>
</dbReference>
<organism evidence="4 5">
    <name type="scientific">Blastomyces gilchristii (strain SLH14081)</name>
    <name type="common">Blastomyces dermatitidis</name>
    <dbReference type="NCBI Taxonomy" id="559298"/>
    <lineage>
        <taxon>Eukaryota</taxon>
        <taxon>Fungi</taxon>
        <taxon>Dikarya</taxon>
        <taxon>Ascomycota</taxon>
        <taxon>Pezizomycotina</taxon>
        <taxon>Eurotiomycetes</taxon>
        <taxon>Eurotiomycetidae</taxon>
        <taxon>Onygenales</taxon>
        <taxon>Ajellomycetaceae</taxon>
        <taxon>Blastomyces</taxon>
    </lineage>
</organism>
<dbReference type="KEGG" id="bgh:BDBG_08211"/>
<feature type="compositionally biased region" description="Basic and acidic residues" evidence="2">
    <location>
        <begin position="116"/>
        <end position="125"/>
    </location>
</feature>
<dbReference type="RefSeq" id="XP_002621180.1">
    <property type="nucleotide sequence ID" value="XM_002621134.2"/>
</dbReference>
<keyword evidence="1" id="KW-0659">Purine metabolism</keyword>
<dbReference type="OrthoDB" id="3563303at2759"/>
<dbReference type="GO" id="GO:0006144">
    <property type="term" value="P:purine nucleobase metabolic process"/>
    <property type="evidence" value="ECO:0007669"/>
    <property type="project" value="UniProtKB-KW"/>
</dbReference>
<dbReference type="InterPro" id="IPR036778">
    <property type="entry name" value="OHCU_decarboxylase_sf"/>
</dbReference>
<dbReference type="VEuPathDB" id="FungiDB:BDBG_08211"/>
<accession>A0A179UYL4</accession>
<dbReference type="Pfam" id="PF09349">
    <property type="entry name" value="OHCU_decarbox"/>
    <property type="match status" value="1"/>
</dbReference>
<evidence type="ECO:0000256" key="2">
    <source>
        <dbReference type="SAM" id="MobiDB-lite"/>
    </source>
</evidence>
<dbReference type="PANTHER" id="PTHR37987">
    <property type="entry name" value="CHROMOSOME 9, WHOLE GENOME SHOTGUN SEQUENCE"/>
    <property type="match status" value="1"/>
</dbReference>
<dbReference type="GeneID" id="8501690"/>
<dbReference type="InterPro" id="IPR018020">
    <property type="entry name" value="OHCU_decarboxylase"/>
</dbReference>
<feature type="region of interest" description="Disordered" evidence="2">
    <location>
        <begin position="85"/>
        <end position="125"/>
    </location>
</feature>
<feature type="domain" description="Oxo-4-hydroxy-4-carboxy-5-ureidoimidazoline decarboxylase" evidence="3">
    <location>
        <begin position="13"/>
        <end position="189"/>
    </location>
</feature>
<feature type="compositionally biased region" description="Polar residues" evidence="2">
    <location>
        <begin position="92"/>
        <end position="103"/>
    </location>
</feature>
<gene>
    <name evidence="4" type="ORF">BDBG_08211</name>
</gene>
<sequence>MPCLPAISTIPYLPKATQTQILDTLFESSTDLHTLALPLLAHQTFSSYQSLISAIGARMMALSAANSSKDREVLHGILGAHPRLGEKKQENLSELSRQEQAGLNASKGEGEEQDESVNKRREEEAADLKKLNSVYEEKYPGLRYVVFVNGRSRDVIMQDMRRRIERGDVEKEKEDIIQAMCDIAIDRAQKLQGQNEGSICAYEQSSA</sequence>
<evidence type="ECO:0000313" key="4">
    <source>
        <dbReference type="EMBL" id="OAT12930.1"/>
    </source>
</evidence>
<dbReference type="STRING" id="559298.A0A179UYL4"/>
<dbReference type="AlphaFoldDB" id="A0A179UYL4"/>
<dbReference type="PANTHER" id="PTHR37987:SF1">
    <property type="entry name" value="OXO-4-HYDROXY-4-CARBOXY-5-UREIDOIMIDAZOLINE DECARBOXYLASE DOMAIN-CONTAINING PROTEIN"/>
    <property type="match status" value="1"/>
</dbReference>
<keyword evidence="5" id="KW-1185">Reference proteome</keyword>
<dbReference type="SUPFAM" id="SSF158694">
    <property type="entry name" value="UraD-Like"/>
    <property type="match status" value="1"/>
</dbReference>
<proteinExistence type="predicted"/>
<evidence type="ECO:0000313" key="5">
    <source>
        <dbReference type="Proteomes" id="UP000002038"/>
    </source>
</evidence>
<dbReference type="EMBL" id="GG657470">
    <property type="protein sequence ID" value="OAT12930.1"/>
    <property type="molecule type" value="Genomic_DNA"/>
</dbReference>
<evidence type="ECO:0000259" key="3">
    <source>
        <dbReference type="Pfam" id="PF09349"/>
    </source>
</evidence>
<evidence type="ECO:0000256" key="1">
    <source>
        <dbReference type="ARBA" id="ARBA00022631"/>
    </source>
</evidence>
<reference evidence="5" key="1">
    <citation type="journal article" date="2015" name="PLoS Genet.">
        <title>The dynamic genome and transcriptome of the human fungal pathogen Blastomyces and close relative Emmonsia.</title>
        <authorList>
            <person name="Munoz J.F."/>
            <person name="Gauthier G.M."/>
            <person name="Desjardins C.A."/>
            <person name="Gallo J.E."/>
            <person name="Holder J."/>
            <person name="Sullivan T.D."/>
            <person name="Marty A.J."/>
            <person name="Carmen J.C."/>
            <person name="Chen Z."/>
            <person name="Ding L."/>
            <person name="Gujja S."/>
            <person name="Magrini V."/>
            <person name="Misas E."/>
            <person name="Mitreva M."/>
            <person name="Priest M."/>
            <person name="Saif S."/>
            <person name="Whiston E.A."/>
            <person name="Young S."/>
            <person name="Zeng Q."/>
            <person name="Goldman W.E."/>
            <person name="Mardis E.R."/>
            <person name="Taylor J.W."/>
            <person name="McEwen J.G."/>
            <person name="Clay O.K."/>
            <person name="Klein B.S."/>
            <person name="Cuomo C.A."/>
        </authorList>
    </citation>
    <scope>NUCLEOTIDE SEQUENCE [LARGE SCALE GENOMIC DNA]</scope>
    <source>
        <strain evidence="5">SLH14081</strain>
    </source>
</reference>
<name>A0A179UYL4_BLAGS</name>
<protein>
    <recommendedName>
        <fullName evidence="3">Oxo-4-hydroxy-4-carboxy-5-ureidoimidazoline decarboxylase domain-containing protein</fullName>
    </recommendedName>
</protein>